<comment type="similarity">
    <text evidence="1">Belongs to the membrane fusion protein (MFP) (TC 8.A.1) family.</text>
</comment>
<dbReference type="Gene3D" id="2.40.420.20">
    <property type="match status" value="1"/>
</dbReference>
<comment type="caution">
    <text evidence="3">The sequence shown here is derived from an EMBL/GenBank/DDBJ whole genome shotgun (WGS) entry which is preliminary data.</text>
</comment>
<dbReference type="Gene3D" id="2.40.30.170">
    <property type="match status" value="1"/>
</dbReference>
<evidence type="ECO:0000256" key="1">
    <source>
        <dbReference type="ARBA" id="ARBA00009477"/>
    </source>
</evidence>
<dbReference type="AlphaFoldDB" id="A0A368K022"/>
<dbReference type="Gene3D" id="1.10.287.470">
    <property type="entry name" value="Helix hairpin bin"/>
    <property type="match status" value="1"/>
</dbReference>
<dbReference type="PANTHER" id="PTHR30469">
    <property type="entry name" value="MULTIDRUG RESISTANCE PROTEIN MDTA"/>
    <property type="match status" value="1"/>
</dbReference>
<dbReference type="InterPro" id="IPR058637">
    <property type="entry name" value="YknX-like_C"/>
</dbReference>
<feature type="domain" description="YknX-like C-terminal permuted SH3-like" evidence="2">
    <location>
        <begin position="284"/>
        <end position="347"/>
    </location>
</feature>
<reference evidence="3 4" key="1">
    <citation type="submission" date="2018-07" db="EMBL/GenBank/DDBJ databases">
        <title>The draft genome of Phyllobacterium salinisoli.</title>
        <authorList>
            <person name="Liu L."/>
            <person name="Li L."/>
            <person name="Zhang X."/>
            <person name="Liang L."/>
        </authorList>
    </citation>
    <scope>NUCLEOTIDE SEQUENCE [LARGE SCALE GENOMIC DNA]</scope>
    <source>
        <strain evidence="3 4">LLAN61</strain>
    </source>
</reference>
<dbReference type="GO" id="GO:1990281">
    <property type="term" value="C:efflux pump complex"/>
    <property type="evidence" value="ECO:0007669"/>
    <property type="project" value="TreeGrafter"/>
</dbReference>
<sequence>MPVTVVVAKRGDVTQRVSVVGTLAAREEIEVHPSVPDKEIRQILVEAGQRVTRGQALALFDMADAQLALDKNTVSALRAKAAVSVERSRLDVALVTEREARQKLERSQTLRAKGISSEQVLDESRNAVDRAVAETELARQSLGLAEADEQLIARERKEIELTVERSTLRAPAAGIVLTRSARIGAMTSNSAGPLFLIAADGEIEFVADVTETDFVRLSEGMRAEIMLPGRDRPVTGALRLSAAQIDPKTRSGKIHVALDESEGLIPGVFAKGVIDTSTRTNVLVPGTAVRSTGGSHSVYVVKDDIVERRNVRTGARQDDLIEIVSGVADGEMVVLKAGGFLKDGERVAPVVASAGDASAPKTASLVDIDEAAGR</sequence>
<dbReference type="Pfam" id="PF25989">
    <property type="entry name" value="YknX_C"/>
    <property type="match status" value="1"/>
</dbReference>
<dbReference type="PANTHER" id="PTHR30469:SF15">
    <property type="entry name" value="HLYD FAMILY OF SECRETION PROTEINS"/>
    <property type="match status" value="1"/>
</dbReference>
<keyword evidence="4" id="KW-1185">Reference proteome</keyword>
<dbReference type="NCBIfam" id="TIGR01730">
    <property type="entry name" value="RND_mfp"/>
    <property type="match status" value="1"/>
</dbReference>
<gene>
    <name evidence="3" type="ORF">DUT91_16645</name>
</gene>
<evidence type="ECO:0000313" key="3">
    <source>
        <dbReference type="EMBL" id="RCS22739.1"/>
    </source>
</evidence>
<dbReference type="GO" id="GO:0015562">
    <property type="term" value="F:efflux transmembrane transporter activity"/>
    <property type="evidence" value="ECO:0007669"/>
    <property type="project" value="TreeGrafter"/>
</dbReference>
<evidence type="ECO:0000313" key="4">
    <source>
        <dbReference type="Proteomes" id="UP000253420"/>
    </source>
</evidence>
<name>A0A368K022_9HYPH</name>
<proteinExistence type="inferred from homology"/>
<accession>A0A368K022</accession>
<protein>
    <submittedName>
        <fullName evidence="3">Efflux RND transporter periplasmic adaptor subunit</fullName>
    </submittedName>
</protein>
<evidence type="ECO:0000259" key="2">
    <source>
        <dbReference type="Pfam" id="PF25989"/>
    </source>
</evidence>
<dbReference type="EMBL" id="QOZG01000007">
    <property type="protein sequence ID" value="RCS22739.1"/>
    <property type="molecule type" value="Genomic_DNA"/>
</dbReference>
<dbReference type="Gene3D" id="2.40.50.100">
    <property type="match status" value="1"/>
</dbReference>
<dbReference type="Proteomes" id="UP000253420">
    <property type="component" value="Unassembled WGS sequence"/>
</dbReference>
<dbReference type="SUPFAM" id="SSF111369">
    <property type="entry name" value="HlyD-like secretion proteins"/>
    <property type="match status" value="1"/>
</dbReference>
<organism evidence="3 4">
    <name type="scientific">Phyllobacterium salinisoli</name>
    <dbReference type="NCBI Taxonomy" id="1899321"/>
    <lineage>
        <taxon>Bacteria</taxon>
        <taxon>Pseudomonadati</taxon>
        <taxon>Pseudomonadota</taxon>
        <taxon>Alphaproteobacteria</taxon>
        <taxon>Hyphomicrobiales</taxon>
        <taxon>Phyllobacteriaceae</taxon>
        <taxon>Phyllobacterium</taxon>
    </lineage>
</organism>
<dbReference type="OrthoDB" id="7422354at2"/>
<dbReference type="InterPro" id="IPR006143">
    <property type="entry name" value="RND_pump_MFP"/>
</dbReference>